<dbReference type="Proteomes" id="UP001164743">
    <property type="component" value="Chromosome 4A"/>
</dbReference>
<name>A0ABY7CID0_9BASI</name>
<keyword evidence="3" id="KW-1185">Reference proteome</keyword>
<proteinExistence type="predicted"/>
<evidence type="ECO:0000256" key="1">
    <source>
        <dbReference type="SAM" id="MobiDB-lite"/>
    </source>
</evidence>
<sequence>MNSQPGLVSGRNVRSIFPPICQRQHPQPRKHAAGGRETSATARIREMRRSASQEHDRLHRSDHQHMAADGRVQRNGCANPCLQPNAEDLSRPRVPQP</sequence>
<evidence type="ECO:0000313" key="2">
    <source>
        <dbReference type="EMBL" id="WAQ83702.1"/>
    </source>
</evidence>
<protein>
    <submittedName>
        <fullName evidence="2">Uncharacterized protein</fullName>
    </submittedName>
</protein>
<organism evidence="2 3">
    <name type="scientific">Puccinia triticina</name>
    <dbReference type="NCBI Taxonomy" id="208348"/>
    <lineage>
        <taxon>Eukaryota</taxon>
        <taxon>Fungi</taxon>
        <taxon>Dikarya</taxon>
        <taxon>Basidiomycota</taxon>
        <taxon>Pucciniomycotina</taxon>
        <taxon>Pucciniomycetes</taxon>
        <taxon>Pucciniales</taxon>
        <taxon>Pucciniaceae</taxon>
        <taxon>Puccinia</taxon>
    </lineage>
</organism>
<feature type="compositionally biased region" description="Basic and acidic residues" evidence="1">
    <location>
        <begin position="43"/>
        <end position="72"/>
    </location>
</feature>
<reference evidence="2" key="1">
    <citation type="submission" date="2022-10" db="EMBL/GenBank/DDBJ databases">
        <title>Puccinia triticina Genome sequencing and assembly.</title>
        <authorList>
            <person name="Li C."/>
        </authorList>
    </citation>
    <scope>NUCLEOTIDE SEQUENCE</scope>
    <source>
        <strain evidence="2">Pt15</strain>
    </source>
</reference>
<gene>
    <name evidence="2" type="ORF">PtA15_4A150</name>
</gene>
<accession>A0ABY7CID0</accession>
<dbReference type="GeneID" id="77808900"/>
<evidence type="ECO:0000313" key="3">
    <source>
        <dbReference type="Proteomes" id="UP001164743"/>
    </source>
</evidence>
<dbReference type="EMBL" id="CP110424">
    <property type="protein sequence ID" value="WAQ83702.1"/>
    <property type="molecule type" value="Genomic_DNA"/>
</dbReference>
<dbReference type="RefSeq" id="XP_053019257.1">
    <property type="nucleotide sequence ID" value="XM_053168005.1"/>
</dbReference>
<feature type="region of interest" description="Disordered" evidence="1">
    <location>
        <begin position="1"/>
        <end position="97"/>
    </location>
</feature>